<dbReference type="PANTHER" id="PTHR37951:SF1">
    <property type="entry name" value="TYPE VI SECRETION SYSTEM COMPONENT TSSA1"/>
    <property type="match status" value="1"/>
</dbReference>
<reference evidence="2 3" key="1">
    <citation type="submission" date="2019-04" db="EMBL/GenBank/DDBJ databases">
        <title>Azoarcus rhizosphaerae sp. nov. isolated from rhizosphere of Ficus religiosa.</title>
        <authorList>
            <person name="Lin S.-Y."/>
            <person name="Hameed A."/>
            <person name="Hsu Y.-H."/>
            <person name="Young C.-C."/>
        </authorList>
    </citation>
    <scope>NUCLEOTIDE SEQUENCE [LARGE SCALE GENOMIC DNA]</scope>
    <source>
        <strain evidence="2 3">CC-YHH848</strain>
    </source>
</reference>
<gene>
    <name evidence="2" type="ORF">E6O51_18130</name>
</gene>
<dbReference type="PANTHER" id="PTHR37951">
    <property type="entry name" value="CYTOPLASMIC PROTEIN-RELATED"/>
    <property type="match status" value="1"/>
</dbReference>
<dbReference type="Proteomes" id="UP000307956">
    <property type="component" value="Unassembled WGS sequence"/>
</dbReference>
<dbReference type="Pfam" id="PF06812">
    <property type="entry name" value="ImpA_N"/>
    <property type="match status" value="1"/>
</dbReference>
<comment type="caution">
    <text evidence="2">The sequence shown here is derived from an EMBL/GenBank/DDBJ whole genome shotgun (WGS) entry which is preliminary data.</text>
</comment>
<evidence type="ECO:0000313" key="3">
    <source>
        <dbReference type="Proteomes" id="UP000307956"/>
    </source>
</evidence>
<dbReference type="AlphaFoldDB" id="A0A4S4ADX9"/>
<organism evidence="2 3">
    <name type="scientific">Pseudothauera rhizosphaerae</name>
    <dbReference type="NCBI Taxonomy" id="2565932"/>
    <lineage>
        <taxon>Bacteria</taxon>
        <taxon>Pseudomonadati</taxon>
        <taxon>Pseudomonadota</taxon>
        <taxon>Betaproteobacteria</taxon>
        <taxon>Rhodocyclales</taxon>
        <taxon>Zoogloeaceae</taxon>
        <taxon>Pseudothauera</taxon>
    </lineage>
</organism>
<dbReference type="InterPro" id="IPR017740">
    <property type="entry name" value="TssA-like"/>
</dbReference>
<sequence>MSTSDDLESRLDPFFAGLVGVDATEMLAKIPGDAATGHPATQDESYARIRHERQEEDGSVPPGIWRHEFKRADWVAASELSAQALARRSKDLQLAAWLFEALVGRIGLRAVAPCLLLIDGLFERFGAQLHPQDTEHRISLLQWINHKLPQSLRRIPLTVTGDGRDYGWDDWEQAQRNEQVRASLGKKAEAGMEGATLADIGTALACTPQEHVFSHIECLEAGRQALDTLEATLAEQIPDDAPGLGAMRRLLERIEGMLQAESRRRGLQ</sequence>
<dbReference type="OrthoDB" id="9771118at2"/>
<protein>
    <recommendedName>
        <fullName evidence="1">ImpA N-terminal domain-containing protein</fullName>
    </recommendedName>
</protein>
<keyword evidence="3" id="KW-1185">Reference proteome</keyword>
<accession>A0A4S4ADX9</accession>
<dbReference type="EMBL" id="SSOD01000018">
    <property type="protein sequence ID" value="THF57220.1"/>
    <property type="molecule type" value="Genomic_DNA"/>
</dbReference>
<dbReference type="RefSeq" id="WP_136386425.1">
    <property type="nucleotide sequence ID" value="NZ_SSOD01000018.1"/>
</dbReference>
<feature type="domain" description="ImpA N-terminal" evidence="1">
    <location>
        <begin position="27"/>
        <end position="145"/>
    </location>
</feature>
<evidence type="ECO:0000259" key="1">
    <source>
        <dbReference type="Pfam" id="PF06812"/>
    </source>
</evidence>
<evidence type="ECO:0000313" key="2">
    <source>
        <dbReference type="EMBL" id="THF57220.1"/>
    </source>
</evidence>
<dbReference type="InterPro" id="IPR010657">
    <property type="entry name" value="ImpA_N"/>
</dbReference>
<proteinExistence type="predicted"/>
<name>A0A4S4ADX9_9RHOO</name>